<dbReference type="EMBL" id="BMGG01000005">
    <property type="protein sequence ID" value="GGC69323.1"/>
    <property type="molecule type" value="Genomic_DNA"/>
</dbReference>
<reference evidence="2" key="1">
    <citation type="journal article" date="2014" name="Int. J. Syst. Evol. Microbiol.">
        <title>Complete genome sequence of Corynebacterium casei LMG S-19264T (=DSM 44701T), isolated from a smear-ripened cheese.</title>
        <authorList>
            <consortium name="US DOE Joint Genome Institute (JGI-PGF)"/>
            <person name="Walter F."/>
            <person name="Albersmeier A."/>
            <person name="Kalinowski J."/>
            <person name="Ruckert C."/>
        </authorList>
    </citation>
    <scope>NUCLEOTIDE SEQUENCE</scope>
    <source>
        <strain evidence="2">CGMCC 1.12919</strain>
    </source>
</reference>
<dbReference type="PANTHER" id="PTHR33969:SF2">
    <property type="entry name" value="SEGREGATION AND CONDENSATION PROTEIN A"/>
    <property type="match status" value="1"/>
</dbReference>
<keyword evidence="3" id="KW-1185">Reference proteome</keyword>
<dbReference type="Gene3D" id="6.10.250.2410">
    <property type="match status" value="1"/>
</dbReference>
<dbReference type="Proteomes" id="UP000637002">
    <property type="component" value="Unassembled WGS sequence"/>
</dbReference>
<protein>
    <recommendedName>
        <fullName evidence="1">Segregation and condensation protein A</fullName>
    </recommendedName>
</protein>
<dbReference type="Pfam" id="PF02616">
    <property type="entry name" value="SMC_ScpA"/>
    <property type="match status" value="1"/>
</dbReference>
<sequence length="273" mass="30999">MRQELTFETTAPVERASNEPALIVDVDGFEGPLDLLLELARRQKVDLTRISILALVEQYLAFVEEARRARLELAADYLVMAAWLAYLKSRLLLPEPPKAEEPSASELASALAFRLRRLEAIRAASKLLADRERLGRDVFARGAPEPLADIKRPQFEATLYDLLAAYGRQRQKQANARVTLPKRLVWSLIEAREALGRLIGVAHDWTALDPYLLRYAVEPELRVTVRASSFSALLELVKEGHAELRQDRTFAPLWVRRRAESDPRRIEATARAR</sequence>
<gene>
    <name evidence="2" type="ORF">GCM10010994_29860</name>
</gene>
<organism evidence="2 3">
    <name type="scientific">Chelatococcus reniformis</name>
    <dbReference type="NCBI Taxonomy" id="1494448"/>
    <lineage>
        <taxon>Bacteria</taxon>
        <taxon>Pseudomonadati</taxon>
        <taxon>Pseudomonadota</taxon>
        <taxon>Alphaproteobacteria</taxon>
        <taxon>Hyphomicrobiales</taxon>
        <taxon>Chelatococcaceae</taxon>
        <taxon>Chelatococcus</taxon>
    </lineage>
</organism>
<evidence type="ECO:0000313" key="3">
    <source>
        <dbReference type="Proteomes" id="UP000637002"/>
    </source>
</evidence>
<accession>A0A916XF99</accession>
<dbReference type="RefSeq" id="WP_188609973.1">
    <property type="nucleotide sequence ID" value="NZ_BMGG01000005.1"/>
</dbReference>
<name>A0A916XF99_9HYPH</name>
<dbReference type="AlphaFoldDB" id="A0A916XF99"/>
<reference evidence="2" key="2">
    <citation type="submission" date="2020-09" db="EMBL/GenBank/DDBJ databases">
        <authorList>
            <person name="Sun Q."/>
            <person name="Zhou Y."/>
        </authorList>
    </citation>
    <scope>NUCLEOTIDE SEQUENCE</scope>
    <source>
        <strain evidence="2">CGMCC 1.12919</strain>
    </source>
</reference>
<evidence type="ECO:0000313" key="2">
    <source>
        <dbReference type="EMBL" id="GGC69323.1"/>
    </source>
</evidence>
<dbReference type="PANTHER" id="PTHR33969">
    <property type="entry name" value="SEGREGATION AND CONDENSATION PROTEIN A"/>
    <property type="match status" value="1"/>
</dbReference>
<proteinExistence type="predicted"/>
<dbReference type="InterPro" id="IPR003768">
    <property type="entry name" value="ScpA"/>
</dbReference>
<comment type="caution">
    <text evidence="2">The sequence shown here is derived from an EMBL/GenBank/DDBJ whole genome shotgun (WGS) entry which is preliminary data.</text>
</comment>
<evidence type="ECO:0000256" key="1">
    <source>
        <dbReference type="ARBA" id="ARBA00044777"/>
    </source>
</evidence>